<evidence type="ECO:0000313" key="1">
    <source>
        <dbReference type="EMBL" id="OCA91879.1"/>
    </source>
</evidence>
<dbReference type="EMBL" id="MAYT01000004">
    <property type="protein sequence ID" value="OCA91879.1"/>
    <property type="molecule type" value="Genomic_DNA"/>
</dbReference>
<keyword evidence="2" id="KW-1185">Reference proteome</keyword>
<gene>
    <name evidence="1" type="ORF">A8F95_19335</name>
</gene>
<organism evidence="1 2">
    <name type="scientific">Pseudobacillus wudalianchiensis</name>
    <dbReference type="NCBI Taxonomy" id="1743143"/>
    <lineage>
        <taxon>Bacteria</taxon>
        <taxon>Bacillati</taxon>
        <taxon>Bacillota</taxon>
        <taxon>Bacilli</taxon>
        <taxon>Bacillales</taxon>
        <taxon>Bacillaceae</taxon>
        <taxon>Pseudobacillus</taxon>
    </lineage>
</organism>
<dbReference type="Proteomes" id="UP000092578">
    <property type="component" value="Unassembled WGS sequence"/>
</dbReference>
<evidence type="ECO:0000313" key="2">
    <source>
        <dbReference type="Proteomes" id="UP000092578"/>
    </source>
</evidence>
<name>A0A1B9B743_9BACI</name>
<protein>
    <submittedName>
        <fullName evidence="1">Uncharacterized protein</fullName>
    </submittedName>
</protein>
<sequence>MRTIKELSITGFKLLPSAKPVLFHGSTVRKTVTDHLWRKKLRPVILEQQGTKCSICKWIPASNEEIRHLHLHEVEKYDFINKVCHLIDIQLICRKCHSFQHIIRTQLVSTEEQWKDLIAHFISVNGCSSDIINIFDLIIAKALQLESFNETGLALLSLKERKELERQPVRFTIDPHIPFADELRKQIEKKGLLYNIEH</sequence>
<dbReference type="AlphaFoldDB" id="A0A1B9B743"/>
<reference evidence="2" key="1">
    <citation type="submission" date="2016-05" db="EMBL/GenBank/DDBJ databases">
        <authorList>
            <person name="Liu B."/>
            <person name="Wang J."/>
            <person name="Zhu Y."/>
            <person name="Liu G."/>
            <person name="Chen Q."/>
            <person name="Chen Z."/>
            <person name="Lan J."/>
            <person name="Che J."/>
            <person name="Ge C."/>
            <person name="Shi H."/>
            <person name="Pan Z."/>
            <person name="Liu X."/>
        </authorList>
    </citation>
    <scope>NUCLEOTIDE SEQUENCE [LARGE SCALE GENOMIC DNA]</scope>
    <source>
        <strain evidence="2">FJAT-27215</strain>
    </source>
</reference>
<accession>A0A1B9B743</accession>
<dbReference type="RefSeq" id="WP_065409703.1">
    <property type="nucleotide sequence ID" value="NZ_MAYT01000004.1"/>
</dbReference>
<proteinExistence type="predicted"/>
<comment type="caution">
    <text evidence="1">The sequence shown here is derived from an EMBL/GenBank/DDBJ whole genome shotgun (WGS) entry which is preliminary data.</text>
</comment>